<feature type="domain" description="Myb-like" evidence="3">
    <location>
        <begin position="289"/>
        <end position="343"/>
    </location>
</feature>
<keyword evidence="6" id="KW-1185">Reference proteome</keyword>
<dbReference type="PROSITE" id="PS51294">
    <property type="entry name" value="HTH_MYB"/>
    <property type="match status" value="1"/>
</dbReference>
<feature type="compositionally biased region" description="Polar residues" evidence="2">
    <location>
        <begin position="246"/>
        <end position="263"/>
    </location>
</feature>
<dbReference type="CDD" id="cd11660">
    <property type="entry name" value="SANT_TRF"/>
    <property type="match status" value="1"/>
</dbReference>
<organism evidence="5 6">
    <name type="scientific">Pseudocercospora eumusae</name>
    <dbReference type="NCBI Taxonomy" id="321146"/>
    <lineage>
        <taxon>Eukaryota</taxon>
        <taxon>Fungi</taxon>
        <taxon>Dikarya</taxon>
        <taxon>Ascomycota</taxon>
        <taxon>Pezizomycotina</taxon>
        <taxon>Dothideomycetes</taxon>
        <taxon>Dothideomycetidae</taxon>
        <taxon>Mycosphaerellales</taxon>
        <taxon>Mycosphaerellaceae</taxon>
        <taxon>Pseudocercospora</taxon>
    </lineage>
</organism>
<evidence type="ECO:0000313" key="5">
    <source>
        <dbReference type="EMBL" id="KXT05428.1"/>
    </source>
</evidence>
<feature type="compositionally biased region" description="Basic and acidic residues" evidence="2">
    <location>
        <begin position="43"/>
        <end position="60"/>
    </location>
</feature>
<dbReference type="Gene3D" id="1.10.246.220">
    <property type="match status" value="1"/>
</dbReference>
<dbReference type="Pfam" id="PF00249">
    <property type="entry name" value="Myb_DNA-binding"/>
    <property type="match status" value="1"/>
</dbReference>
<dbReference type="EMBL" id="LFZN01000013">
    <property type="protein sequence ID" value="KXT05428.1"/>
    <property type="molecule type" value="Genomic_DNA"/>
</dbReference>
<feature type="region of interest" description="Disordered" evidence="2">
    <location>
        <begin position="238"/>
        <end position="269"/>
    </location>
</feature>
<keyword evidence="1" id="KW-0539">Nucleus</keyword>
<accession>A0A139HSK0</accession>
<dbReference type="InterPro" id="IPR052450">
    <property type="entry name" value="TRBD-Containing_Protein"/>
</dbReference>
<dbReference type="STRING" id="321146.A0A139HSK0"/>
<gene>
    <name evidence="5" type="ORF">AC578_11058</name>
</gene>
<evidence type="ECO:0008006" key="7">
    <source>
        <dbReference type="Google" id="ProtNLM"/>
    </source>
</evidence>
<dbReference type="Gene3D" id="1.10.10.60">
    <property type="entry name" value="Homeodomain-like"/>
    <property type="match status" value="1"/>
</dbReference>
<feature type="domain" description="Myb-like" evidence="3">
    <location>
        <begin position="170"/>
        <end position="223"/>
    </location>
</feature>
<evidence type="ECO:0000256" key="2">
    <source>
        <dbReference type="SAM" id="MobiDB-lite"/>
    </source>
</evidence>
<reference evidence="5 6" key="1">
    <citation type="submission" date="2015-07" db="EMBL/GenBank/DDBJ databases">
        <title>Comparative genomics of the Sigatoka disease complex on banana suggests a link between parallel evolutionary changes in Pseudocercospora fijiensis and Pseudocercospora eumusae and increased virulence on the banana host.</title>
        <authorList>
            <person name="Chang T.-C."/>
            <person name="Salvucci A."/>
            <person name="Crous P.W."/>
            <person name="Stergiopoulos I."/>
        </authorList>
    </citation>
    <scope>NUCLEOTIDE SEQUENCE [LARGE SCALE GENOMIC DNA]</scope>
    <source>
        <strain evidence="5 6">CBS 114824</strain>
    </source>
</reference>
<dbReference type="InterPro" id="IPR017930">
    <property type="entry name" value="Myb_dom"/>
</dbReference>
<comment type="caution">
    <text evidence="5">The sequence shown here is derived from an EMBL/GenBank/DDBJ whole genome shotgun (WGS) entry which is preliminary data.</text>
</comment>
<dbReference type="SMART" id="SM00717">
    <property type="entry name" value="SANT"/>
    <property type="match status" value="2"/>
</dbReference>
<dbReference type="AlphaFoldDB" id="A0A139HSK0"/>
<dbReference type="PANTHER" id="PTHR46734:SF1">
    <property type="entry name" value="TELOMERIC REPEAT-BINDING FACTOR 1"/>
    <property type="match status" value="1"/>
</dbReference>
<feature type="domain" description="HTH myb-type" evidence="4">
    <location>
        <begin position="170"/>
        <end position="230"/>
    </location>
</feature>
<dbReference type="InterPro" id="IPR001005">
    <property type="entry name" value="SANT/Myb"/>
</dbReference>
<name>A0A139HSK0_9PEZI</name>
<dbReference type="InterPro" id="IPR009057">
    <property type="entry name" value="Homeodomain-like_sf"/>
</dbReference>
<evidence type="ECO:0000256" key="1">
    <source>
        <dbReference type="ARBA" id="ARBA00023242"/>
    </source>
</evidence>
<evidence type="ECO:0000259" key="4">
    <source>
        <dbReference type="PROSITE" id="PS51294"/>
    </source>
</evidence>
<evidence type="ECO:0000313" key="6">
    <source>
        <dbReference type="Proteomes" id="UP000070133"/>
    </source>
</evidence>
<feature type="region of interest" description="Disordered" evidence="2">
    <location>
        <begin position="1"/>
        <end position="177"/>
    </location>
</feature>
<evidence type="ECO:0000259" key="3">
    <source>
        <dbReference type="PROSITE" id="PS50090"/>
    </source>
</evidence>
<dbReference type="OrthoDB" id="608866at2759"/>
<feature type="region of interest" description="Disordered" evidence="2">
    <location>
        <begin position="349"/>
        <end position="376"/>
    </location>
</feature>
<dbReference type="PANTHER" id="PTHR46734">
    <property type="entry name" value="TELOMERIC REPEAT-BINDING FACTOR 1 TERF1"/>
    <property type="match status" value="1"/>
</dbReference>
<protein>
    <recommendedName>
        <fullName evidence="7">Myb-like domain-containing protein</fullName>
    </recommendedName>
</protein>
<dbReference type="Proteomes" id="UP000070133">
    <property type="component" value="Unassembled WGS sequence"/>
</dbReference>
<dbReference type="SUPFAM" id="SSF46689">
    <property type="entry name" value="Homeodomain-like"/>
    <property type="match status" value="2"/>
</dbReference>
<sequence>MPTEHDNHGPSSYLPTSLDFINLPNPIQPAPQLQRHPLNGTPHLEKARLENGPNQDRDLFKLILQSPSERPSKRQKPSTENPQLDLPKLPARHNAKRHRLPPTLSGLHQPPPDSGLLPSINTEQPEVPPPRLVESNNQSKSTDEPAPTQPIVATADEEQPSSQKSNAKTDKRTKRTRWSDDETRCLLKGVEQFGIGSWTKILHCPELVFNTTRTALDLKDRFRVCCPDSYKRTKMPKYAKNRSSDSEASTVTIRGSPQSTRTIAEQADIKAVSSATREKYGVSEPFKKSERRSRTGWSKAEDEALLRGFKKYGNEWAAMRDDPGLGLGHRQRNDLRGRMRTRYPQEYAKVGPGTRKDETSPASKITQDEPANDVSVAEEYPTLVSTSFSETTIKTVPAPLKAAENKRPPQPRLFSLDDIYLGPFGVDDDDVDNERIVLDRGILDEWASVDNSRSSVSASVGDPNRSHGINPQMTLKLPKPNPITIPSSSSNNAATTCLPALATLLPPETVDPDQLELPPLSQWYDEGTRTAGMTLEEILS</sequence>
<proteinExistence type="predicted"/>
<dbReference type="PROSITE" id="PS50090">
    <property type="entry name" value="MYB_LIKE"/>
    <property type="match status" value="2"/>
</dbReference>
<feature type="compositionally biased region" description="Basic residues" evidence="2">
    <location>
        <begin position="90"/>
        <end position="100"/>
    </location>
</feature>